<organism evidence="1 2">
    <name type="scientific">Solea senegalensis</name>
    <name type="common">Senegalese sole</name>
    <dbReference type="NCBI Taxonomy" id="28829"/>
    <lineage>
        <taxon>Eukaryota</taxon>
        <taxon>Metazoa</taxon>
        <taxon>Chordata</taxon>
        <taxon>Craniata</taxon>
        <taxon>Vertebrata</taxon>
        <taxon>Euteleostomi</taxon>
        <taxon>Actinopterygii</taxon>
        <taxon>Neopterygii</taxon>
        <taxon>Teleostei</taxon>
        <taxon>Neoteleostei</taxon>
        <taxon>Acanthomorphata</taxon>
        <taxon>Carangaria</taxon>
        <taxon>Pleuronectiformes</taxon>
        <taxon>Pleuronectoidei</taxon>
        <taxon>Soleidae</taxon>
        <taxon>Solea</taxon>
    </lineage>
</organism>
<proteinExistence type="predicted"/>
<sequence>MEACRPTGAFVMMMMMMRRRGGACCSGHFTVTLLFRLHTFGSGVYFSFLLIPHHKVNSPGDTEQSVTDKTLCLSEEFRSTAGTQVTSTGPQTLQKAEGERDFGLQLRAEPINIDICGQSRHHTEGPDAHFLHRW</sequence>
<gene>
    <name evidence="1" type="ORF">JOB18_023882</name>
</gene>
<reference evidence="1 2" key="1">
    <citation type="journal article" date="2021" name="Sci. Rep.">
        <title>Chromosome anchoring in Senegalese sole (Solea senegalensis) reveals sex-associated markers and genome rearrangements in flatfish.</title>
        <authorList>
            <person name="Guerrero-Cozar I."/>
            <person name="Gomez-Garrido J."/>
            <person name="Berbel C."/>
            <person name="Martinez-Blanch J.F."/>
            <person name="Alioto T."/>
            <person name="Claros M.G."/>
            <person name="Gagnaire P.A."/>
            <person name="Manchado M."/>
        </authorList>
    </citation>
    <scope>NUCLEOTIDE SEQUENCE [LARGE SCALE GENOMIC DNA]</scope>
    <source>
        <strain evidence="1">Sse05_10M</strain>
    </source>
</reference>
<keyword evidence="2" id="KW-1185">Reference proteome</keyword>
<dbReference type="Proteomes" id="UP000693946">
    <property type="component" value="Linkage Group LG21"/>
</dbReference>
<evidence type="ECO:0000313" key="2">
    <source>
        <dbReference type="Proteomes" id="UP000693946"/>
    </source>
</evidence>
<name>A0AAV6R4I8_SOLSE</name>
<evidence type="ECO:0000313" key="1">
    <source>
        <dbReference type="EMBL" id="KAG7498902.1"/>
    </source>
</evidence>
<protein>
    <submittedName>
        <fullName evidence="1">Uncharacterized protein</fullName>
    </submittedName>
</protein>
<dbReference type="EMBL" id="JAGKHQ010000014">
    <property type="protein sequence ID" value="KAG7498902.1"/>
    <property type="molecule type" value="Genomic_DNA"/>
</dbReference>
<dbReference type="AlphaFoldDB" id="A0AAV6R4I8"/>
<comment type="caution">
    <text evidence="1">The sequence shown here is derived from an EMBL/GenBank/DDBJ whole genome shotgun (WGS) entry which is preliminary data.</text>
</comment>
<accession>A0AAV6R4I8</accession>